<evidence type="ECO:0000256" key="2">
    <source>
        <dbReference type="ARBA" id="ARBA00023125"/>
    </source>
</evidence>
<keyword evidence="6" id="KW-1185">Reference proteome</keyword>
<sequence>MSNLAAQRLAPTQSLRDKALEILRQAIVTGQIAPGELYSATALAKELGVSVSPVREAMLTLVNEGALEAVRNRGFRIPEFTEQDLAEVFDLRLLLEVPSMGRLAGMDLDDAQAELERLVVATEDTVHDATEFLARDRDFHLYLLALRGNARLVDIVRVLRDQTRLYGLGPGANRQLRVEAAREHRELVEKILHGDAAGAEDVMRRHLEHIQQDWYGGTPTATRQGA</sequence>
<dbReference type="AlphaFoldDB" id="W9GLZ2"/>
<dbReference type="Gene3D" id="1.20.120.530">
    <property type="entry name" value="GntR ligand-binding domain-like"/>
    <property type="match status" value="1"/>
</dbReference>
<dbReference type="SUPFAM" id="SSF46785">
    <property type="entry name" value="Winged helix' DNA-binding domain"/>
    <property type="match status" value="1"/>
</dbReference>
<dbReference type="Gene3D" id="1.10.10.10">
    <property type="entry name" value="Winged helix-like DNA-binding domain superfamily/Winged helix DNA-binding domain"/>
    <property type="match status" value="1"/>
</dbReference>
<dbReference type="PANTHER" id="PTHR43537">
    <property type="entry name" value="TRANSCRIPTIONAL REGULATOR, GNTR FAMILY"/>
    <property type="match status" value="1"/>
</dbReference>
<gene>
    <name evidence="5" type="ORF">N864_12160</name>
</gene>
<dbReference type="PANTHER" id="PTHR43537:SF45">
    <property type="entry name" value="GNTR FAMILY REGULATORY PROTEIN"/>
    <property type="match status" value="1"/>
</dbReference>
<protein>
    <submittedName>
        <fullName evidence="5">GntR family transcriptional regulator</fullName>
    </submittedName>
</protein>
<dbReference type="PROSITE" id="PS50949">
    <property type="entry name" value="HTH_GNTR"/>
    <property type="match status" value="1"/>
</dbReference>
<organism evidence="5 6">
    <name type="scientific">Intrasporangium chromatireducens Q5-1</name>
    <dbReference type="NCBI Taxonomy" id="584657"/>
    <lineage>
        <taxon>Bacteria</taxon>
        <taxon>Bacillati</taxon>
        <taxon>Actinomycetota</taxon>
        <taxon>Actinomycetes</taxon>
        <taxon>Micrococcales</taxon>
        <taxon>Intrasporangiaceae</taxon>
        <taxon>Intrasporangium</taxon>
    </lineage>
</organism>
<keyword evidence="3" id="KW-0804">Transcription</keyword>
<evidence type="ECO:0000313" key="5">
    <source>
        <dbReference type="EMBL" id="EWT07100.1"/>
    </source>
</evidence>
<feature type="domain" description="HTH gntR-type" evidence="4">
    <location>
        <begin position="13"/>
        <end position="80"/>
    </location>
</feature>
<dbReference type="CDD" id="cd07377">
    <property type="entry name" value="WHTH_GntR"/>
    <property type="match status" value="1"/>
</dbReference>
<dbReference type="GO" id="GO:0003677">
    <property type="term" value="F:DNA binding"/>
    <property type="evidence" value="ECO:0007669"/>
    <property type="project" value="UniProtKB-KW"/>
</dbReference>
<evidence type="ECO:0000256" key="3">
    <source>
        <dbReference type="ARBA" id="ARBA00023163"/>
    </source>
</evidence>
<reference evidence="6" key="1">
    <citation type="submission" date="2013-08" db="EMBL/GenBank/DDBJ databases">
        <title>Intrasporangium oryzae NRRL B-24470.</title>
        <authorList>
            <person name="Liu H."/>
            <person name="Wang G."/>
        </authorList>
    </citation>
    <scope>NUCLEOTIDE SEQUENCE [LARGE SCALE GENOMIC DNA]</scope>
    <source>
        <strain evidence="6">Q5-1</strain>
    </source>
</reference>
<dbReference type="SUPFAM" id="SSF48008">
    <property type="entry name" value="GntR ligand-binding domain-like"/>
    <property type="match status" value="1"/>
</dbReference>
<dbReference type="Proteomes" id="UP000019494">
    <property type="component" value="Unassembled WGS sequence"/>
</dbReference>
<dbReference type="GO" id="GO:0003700">
    <property type="term" value="F:DNA-binding transcription factor activity"/>
    <property type="evidence" value="ECO:0007669"/>
    <property type="project" value="InterPro"/>
</dbReference>
<keyword evidence="2" id="KW-0238">DNA-binding</keyword>
<evidence type="ECO:0000256" key="1">
    <source>
        <dbReference type="ARBA" id="ARBA00023015"/>
    </source>
</evidence>
<dbReference type="Pfam" id="PF07729">
    <property type="entry name" value="FCD"/>
    <property type="match status" value="1"/>
</dbReference>
<dbReference type="RefSeq" id="WP_051518200.1">
    <property type="nucleotide sequence ID" value="NZ_AWQS01000021.1"/>
</dbReference>
<dbReference type="EMBL" id="AWQS01000021">
    <property type="protein sequence ID" value="EWT07100.1"/>
    <property type="molecule type" value="Genomic_DNA"/>
</dbReference>
<dbReference type="InterPro" id="IPR011711">
    <property type="entry name" value="GntR_C"/>
</dbReference>
<proteinExistence type="predicted"/>
<name>W9GLZ2_9MICO</name>
<keyword evidence="1" id="KW-0805">Transcription regulation</keyword>
<accession>W9GLZ2</accession>
<dbReference type="InterPro" id="IPR036388">
    <property type="entry name" value="WH-like_DNA-bd_sf"/>
</dbReference>
<evidence type="ECO:0000313" key="6">
    <source>
        <dbReference type="Proteomes" id="UP000019494"/>
    </source>
</evidence>
<evidence type="ECO:0000259" key="4">
    <source>
        <dbReference type="PROSITE" id="PS50949"/>
    </source>
</evidence>
<dbReference type="SMART" id="SM00345">
    <property type="entry name" value="HTH_GNTR"/>
    <property type="match status" value="1"/>
</dbReference>
<dbReference type="InterPro" id="IPR036390">
    <property type="entry name" value="WH_DNA-bd_sf"/>
</dbReference>
<comment type="caution">
    <text evidence="5">The sequence shown here is derived from an EMBL/GenBank/DDBJ whole genome shotgun (WGS) entry which is preliminary data.</text>
</comment>
<dbReference type="Pfam" id="PF00392">
    <property type="entry name" value="GntR"/>
    <property type="match status" value="1"/>
</dbReference>
<dbReference type="InterPro" id="IPR008920">
    <property type="entry name" value="TF_FadR/GntR_C"/>
</dbReference>
<dbReference type="OrthoDB" id="3289286at2"/>
<dbReference type="InterPro" id="IPR000524">
    <property type="entry name" value="Tscrpt_reg_HTH_GntR"/>
</dbReference>
<dbReference type="SMART" id="SM00895">
    <property type="entry name" value="FCD"/>
    <property type="match status" value="1"/>
</dbReference>